<reference evidence="2 3" key="1">
    <citation type="journal article" date="2024" name="Int. J. Mol. Sci.">
        <title>Exploration of Alicyclobacillus spp. Genome in Search of Antibiotic Resistance.</title>
        <authorList>
            <person name="Bucka-Kolendo J."/>
            <person name="Kiousi D.E."/>
            <person name="Dekowska A."/>
            <person name="Mikolajczuk-Szczyrba A."/>
            <person name="Karadedos D.M."/>
            <person name="Michael P."/>
            <person name="Galanis A."/>
            <person name="Sokolowska B."/>
        </authorList>
    </citation>
    <scope>NUCLEOTIDE SEQUENCE [LARGE SCALE GENOMIC DNA]</scope>
    <source>
        <strain evidence="2 3">KKP 3000</strain>
    </source>
</reference>
<proteinExistence type="predicted"/>
<dbReference type="Proteomes" id="UP001579974">
    <property type="component" value="Unassembled WGS sequence"/>
</dbReference>
<name>A0ABV5AMH5_9BACL</name>
<comment type="caution">
    <text evidence="2">The sequence shown here is derived from an EMBL/GenBank/DDBJ whole genome shotgun (WGS) entry which is preliminary data.</text>
</comment>
<organism evidence="2 3">
    <name type="scientific">Alicyclobacillus fastidiosus</name>
    <dbReference type="NCBI Taxonomy" id="392011"/>
    <lineage>
        <taxon>Bacteria</taxon>
        <taxon>Bacillati</taxon>
        <taxon>Bacillota</taxon>
        <taxon>Bacilli</taxon>
        <taxon>Bacillales</taxon>
        <taxon>Alicyclobacillaceae</taxon>
        <taxon>Alicyclobacillus</taxon>
    </lineage>
</organism>
<sequence>MNSLIATIIVVLPGFVAMMIVESIGPGTERTLSDFERTLYGALFNVPIAILTWVILSIIQEKPITSFLTLHSLLMNIPFDIVYALGQLGLAWFIAYKWVFTWREKMEKFVNSIRKRRNLPSINHQAPYDDFFANSREPIIEIYDLKNGGRLMHRGIFHRASSVTASKLMILTEDDPRLPWMDIVTIKPTKKLVIVSDGTELRKYEAVDLRTAILNYSQTEANEEVAVTIHD</sequence>
<dbReference type="EMBL" id="JBDXSU010000032">
    <property type="protein sequence ID" value="MFB5192945.1"/>
    <property type="molecule type" value="Genomic_DNA"/>
</dbReference>
<feature type="transmembrane region" description="Helical" evidence="1">
    <location>
        <begin position="39"/>
        <end position="59"/>
    </location>
</feature>
<protein>
    <submittedName>
        <fullName evidence="2">DUF6338 family protein</fullName>
    </submittedName>
</protein>
<evidence type="ECO:0000313" key="2">
    <source>
        <dbReference type="EMBL" id="MFB5192945.1"/>
    </source>
</evidence>
<evidence type="ECO:0000313" key="3">
    <source>
        <dbReference type="Proteomes" id="UP001579974"/>
    </source>
</evidence>
<keyword evidence="1" id="KW-1133">Transmembrane helix</keyword>
<feature type="transmembrane region" description="Helical" evidence="1">
    <location>
        <begin position="6"/>
        <end position="27"/>
    </location>
</feature>
<keyword evidence="1" id="KW-0812">Transmembrane</keyword>
<feature type="transmembrane region" description="Helical" evidence="1">
    <location>
        <begin position="79"/>
        <end position="99"/>
    </location>
</feature>
<gene>
    <name evidence="2" type="ORF">KKP3000_002539</name>
</gene>
<keyword evidence="1" id="KW-0472">Membrane</keyword>
<dbReference type="RefSeq" id="WP_368781024.1">
    <property type="nucleotide sequence ID" value="NZ_CP162941.1"/>
</dbReference>
<accession>A0ABV5AMH5</accession>
<evidence type="ECO:0000256" key="1">
    <source>
        <dbReference type="SAM" id="Phobius"/>
    </source>
</evidence>
<keyword evidence="3" id="KW-1185">Reference proteome</keyword>